<feature type="domain" description="Aconitase A/isopropylmalate dehydratase small subunit swivel" evidence="17">
    <location>
        <begin position="568"/>
        <end position="694"/>
    </location>
</feature>
<dbReference type="Pfam" id="PF00694">
    <property type="entry name" value="Aconitase_C"/>
    <property type="match status" value="1"/>
</dbReference>
<dbReference type="InterPro" id="IPR000573">
    <property type="entry name" value="AconitaseA/IPMdHydase_ssu_swvl"/>
</dbReference>
<evidence type="ECO:0000256" key="9">
    <source>
        <dbReference type="ARBA" id="ARBA00023004"/>
    </source>
</evidence>
<keyword evidence="8" id="KW-0809">Transit peptide</keyword>
<evidence type="ECO:0000256" key="5">
    <source>
        <dbReference type="ARBA" id="ARBA00019378"/>
    </source>
</evidence>
<keyword evidence="19" id="KW-1185">Reference proteome</keyword>
<dbReference type="InterPro" id="IPR036008">
    <property type="entry name" value="Aconitase_4Fe-4S_dom"/>
</dbReference>
<dbReference type="EC" id="4.2.1.3" evidence="4"/>
<dbReference type="PRINTS" id="PR00415">
    <property type="entry name" value="ACONITASE"/>
</dbReference>
<accession>A0ABM7EZN6</accession>
<keyword evidence="11" id="KW-0456">Lyase</keyword>
<evidence type="ECO:0000256" key="12">
    <source>
        <dbReference type="ARBA" id="ARBA00023501"/>
    </source>
</evidence>
<comment type="pathway">
    <text evidence="2">Carbohydrate metabolism; tricarboxylic acid cycle; isocitrate from oxaloacetate: step 2/2.</text>
</comment>
<dbReference type="InterPro" id="IPR018136">
    <property type="entry name" value="Aconitase_4Fe-4S_BS"/>
</dbReference>
<dbReference type="Gene3D" id="3.20.19.10">
    <property type="entry name" value="Aconitase, domain 4"/>
    <property type="match status" value="1"/>
</dbReference>
<dbReference type="NCBIfam" id="TIGR01340">
    <property type="entry name" value="aconitase_mito"/>
    <property type="match status" value="1"/>
</dbReference>
<dbReference type="InterPro" id="IPR006248">
    <property type="entry name" value="Aconitase_mito-like"/>
</dbReference>
<feature type="domain" description="Aconitase/3-isopropylmalate dehydratase large subunit alpha/beta/alpha" evidence="16">
    <location>
        <begin position="34"/>
        <end position="485"/>
    </location>
</feature>
<dbReference type="InterPro" id="IPR015928">
    <property type="entry name" value="Aconitase/3IPM_dehydase_swvl"/>
</dbReference>
<dbReference type="Gene3D" id="3.40.1060.10">
    <property type="entry name" value="Aconitase, Domain 2"/>
    <property type="match status" value="1"/>
</dbReference>
<evidence type="ECO:0000256" key="4">
    <source>
        <dbReference type="ARBA" id="ARBA00012926"/>
    </source>
</evidence>
<evidence type="ECO:0000259" key="17">
    <source>
        <dbReference type="Pfam" id="PF00694"/>
    </source>
</evidence>
<gene>
    <name evidence="18" type="primary">acnA</name>
    <name evidence="18" type="ORF">BPAY_621</name>
</gene>
<dbReference type="NCBIfam" id="NF005558">
    <property type="entry name" value="PRK07229.1"/>
    <property type="match status" value="1"/>
</dbReference>
<comment type="cofactor">
    <cofactor evidence="1">
        <name>[4Fe-4S] cluster</name>
        <dbReference type="ChEBI" id="CHEBI:49883"/>
    </cofactor>
</comment>
<evidence type="ECO:0000313" key="18">
    <source>
        <dbReference type="EMBL" id="BAR92334.1"/>
    </source>
</evidence>
<evidence type="ECO:0000256" key="2">
    <source>
        <dbReference type="ARBA" id="ARBA00004717"/>
    </source>
</evidence>
<comment type="catalytic activity">
    <reaction evidence="12">
        <text>citrate = D-threo-isocitrate</text>
        <dbReference type="Rhea" id="RHEA:10336"/>
        <dbReference type="ChEBI" id="CHEBI:15562"/>
        <dbReference type="ChEBI" id="CHEBI:16947"/>
        <dbReference type="EC" id="4.2.1.3"/>
    </reaction>
</comment>
<dbReference type="SUPFAM" id="SSF52016">
    <property type="entry name" value="LeuD/IlvD-like"/>
    <property type="match status" value="1"/>
</dbReference>
<dbReference type="PROSITE" id="PS01244">
    <property type="entry name" value="ACONITASE_2"/>
    <property type="match status" value="1"/>
</dbReference>
<dbReference type="InterPro" id="IPR050926">
    <property type="entry name" value="Aconitase/IPM_isomerase"/>
</dbReference>
<evidence type="ECO:0000256" key="3">
    <source>
        <dbReference type="ARBA" id="ARBA00007185"/>
    </source>
</evidence>
<evidence type="ECO:0000256" key="11">
    <source>
        <dbReference type="ARBA" id="ARBA00023239"/>
    </source>
</evidence>
<dbReference type="SUPFAM" id="SSF53732">
    <property type="entry name" value="Aconitase iron-sulfur domain"/>
    <property type="match status" value="1"/>
</dbReference>
<evidence type="ECO:0000256" key="6">
    <source>
        <dbReference type="ARBA" id="ARBA00022532"/>
    </source>
</evidence>
<evidence type="ECO:0000256" key="10">
    <source>
        <dbReference type="ARBA" id="ARBA00023014"/>
    </source>
</evidence>
<evidence type="ECO:0000256" key="1">
    <source>
        <dbReference type="ARBA" id="ARBA00001966"/>
    </source>
</evidence>
<reference evidence="18 19" key="1">
    <citation type="journal article" date="2015" name="Microbes Environ.">
        <title>An Efficient Strategy Developed for Next-Generation Sequencing of Endosymbiont Genomes Performed Using Crude DNA Isolated from Host Tissues: A Case Study of Blattabacterium cuenoti Inhabiting the Fat Bodies of Cockroaches.</title>
        <authorList>
            <person name="Kinjo Y."/>
            <person name="Saitoh S."/>
            <person name="Tokuda G."/>
        </authorList>
    </citation>
    <scope>NUCLEOTIDE SEQUENCE [LARGE SCALE GENOMIC DNA]</scope>
    <source>
        <strain evidence="18 19">BPAY</strain>
    </source>
</reference>
<evidence type="ECO:0000259" key="16">
    <source>
        <dbReference type="Pfam" id="PF00330"/>
    </source>
</evidence>
<dbReference type="Gene3D" id="3.30.499.10">
    <property type="entry name" value="Aconitase, domain 3"/>
    <property type="match status" value="2"/>
</dbReference>
<dbReference type="Proteomes" id="UP000217805">
    <property type="component" value="Chromosome"/>
</dbReference>
<keyword evidence="7" id="KW-0479">Metal-binding</keyword>
<evidence type="ECO:0000256" key="15">
    <source>
        <dbReference type="ARBA" id="ARBA00031977"/>
    </source>
</evidence>
<dbReference type="PANTHER" id="PTHR43160:SF3">
    <property type="entry name" value="ACONITATE HYDRATASE, MITOCHONDRIAL"/>
    <property type="match status" value="1"/>
</dbReference>
<dbReference type="InterPro" id="IPR015932">
    <property type="entry name" value="Aconitase_dom2"/>
</dbReference>
<dbReference type="EMBL" id="AP014609">
    <property type="protein sequence ID" value="BAR92334.1"/>
    <property type="molecule type" value="Genomic_DNA"/>
</dbReference>
<evidence type="ECO:0000256" key="14">
    <source>
        <dbReference type="ARBA" id="ARBA00031081"/>
    </source>
</evidence>
<dbReference type="PANTHER" id="PTHR43160">
    <property type="entry name" value="ACONITATE HYDRATASE B"/>
    <property type="match status" value="1"/>
</dbReference>
<dbReference type="RefSeq" id="WP_096378530.1">
    <property type="nucleotide sequence ID" value="NZ_AP014609.1"/>
</dbReference>
<name>A0ABM7EZN6_9FLAO</name>
<keyword evidence="6" id="KW-0816">Tricarboxylic acid cycle</keyword>
<dbReference type="InterPro" id="IPR001030">
    <property type="entry name" value="Acoase/IPM_deHydtase_lsu_aba"/>
</dbReference>
<dbReference type="InterPro" id="IPR015931">
    <property type="entry name" value="Acnase/IPM_dHydase_lsu_aba_1/3"/>
</dbReference>
<evidence type="ECO:0000313" key="19">
    <source>
        <dbReference type="Proteomes" id="UP000217805"/>
    </source>
</evidence>
<proteinExistence type="inferred from homology"/>
<evidence type="ECO:0000256" key="8">
    <source>
        <dbReference type="ARBA" id="ARBA00022946"/>
    </source>
</evidence>
<organism evidence="18 19">
    <name type="scientific">Blattabacterium cuenoti BPAY</name>
    <dbReference type="NCBI Taxonomy" id="1457031"/>
    <lineage>
        <taxon>Bacteria</taxon>
        <taxon>Pseudomonadati</taxon>
        <taxon>Bacteroidota</taxon>
        <taxon>Flavobacteriia</taxon>
        <taxon>Flavobacteriales</taxon>
        <taxon>Blattabacteriaceae</taxon>
        <taxon>Blattabacterium</taxon>
    </lineage>
</organism>
<sequence>MVFDLDRIRNFYTNFSYKIGKIRKVIDHPMTYSEKILYSHLVDEIKKLEPFFKDNKNLRNKYYMDLLPDRIVMQDATAQMTLLQFMQTKKCKTCIPTSIHCDHLISAQYGSDLDLKNAIEKNEEIYNFLRSASHKYKIDFWKPGSGIIHQIILENYAFPGGLIIGTDSHTPNAGGLGMLAIGVGGADAAEVMSGSYLELKLPKILGVNLIGKINGWTSPKDVILKLSGMIGVSGAKNHIIEYFGEGIDSISCVGKATICNMGAEIGATSSLFPYDDNKMKDFLNKNGRNQVSIMIENIKDFLKADPEVYQKPYNHYDKVVKIDLNILEPHINGPFTPDKATPISKMKKEASKNNWKTKIEVGLVGSCTNSSYEDFSKAISIIQQAKKKKLKIHSEYMVSPGSNKIYSLMKEKGFLSIFKEIGAKIFSNACGPCIGQWVRKGNKKNVKNTIIHTFNRNFSSRNDGNPKTHAFIASPEIVTALAFSGDLTFDPRKDMLKNEMNEYVKFEEPKSMETPTRNFNLEELGYESFSKEENIKKRSVIINKNSKRLQVLSPFLPWNGNDFLNVRLLIKIKGKCTTDHISMAGPWLKYRGHLEMISKNLLMGAVNAFNQEKNKIKNIITGNYGTVYEISKFYQSKNILTLIVGEENYGEGSSREHAAMEPRFLGVRIVLVKSFSRIHENNLKKQGILALTFLKSDDYCKIQEGDIFHFYIKKICPNKNIEIELIHKSGYKEKIIAHHSYNEKQIQWFKAGSSLNFIKNQTK</sequence>
<dbReference type="Pfam" id="PF00330">
    <property type="entry name" value="Aconitase"/>
    <property type="match status" value="1"/>
</dbReference>
<keyword evidence="10" id="KW-0411">Iron-sulfur</keyword>
<comment type="similarity">
    <text evidence="3">Belongs to the aconitase/IPM isomerase family.</text>
</comment>
<protein>
    <recommendedName>
        <fullName evidence="5">Aconitate hydratase A</fullName>
        <ecNumber evidence="4">4.2.1.3</ecNumber>
    </recommendedName>
    <alternativeName>
        <fullName evidence="13">Citrate hydro-lyase</fullName>
    </alternativeName>
    <alternativeName>
        <fullName evidence="15">Iron-responsive protein-like</fullName>
    </alternativeName>
    <alternativeName>
        <fullName evidence="14">RNA-binding protein</fullName>
    </alternativeName>
</protein>
<keyword evidence="9" id="KW-0408">Iron</keyword>
<evidence type="ECO:0000256" key="7">
    <source>
        <dbReference type="ARBA" id="ARBA00022723"/>
    </source>
</evidence>
<evidence type="ECO:0000256" key="13">
    <source>
        <dbReference type="ARBA" id="ARBA00029682"/>
    </source>
</evidence>